<reference evidence="5" key="1">
    <citation type="submission" date="2018-02" db="EMBL/GenBank/DDBJ databases">
        <authorList>
            <person name="Cohen D.B."/>
            <person name="Kent A.D."/>
        </authorList>
    </citation>
    <scope>NUCLEOTIDE SEQUENCE</scope>
</reference>
<dbReference type="Gene3D" id="2.40.100.10">
    <property type="entry name" value="Cyclophilin-like"/>
    <property type="match status" value="1"/>
</dbReference>
<evidence type="ECO:0000259" key="4">
    <source>
        <dbReference type="PROSITE" id="PS50072"/>
    </source>
</evidence>
<dbReference type="InterPro" id="IPR029000">
    <property type="entry name" value="Cyclophilin-like_dom_sf"/>
</dbReference>
<keyword evidence="1 2" id="KW-0238">DNA-binding</keyword>
<name>A0A2N9HCL1_FAGSY</name>
<evidence type="ECO:0000256" key="3">
    <source>
        <dbReference type="SAM" id="MobiDB-lite"/>
    </source>
</evidence>
<proteinExistence type="predicted"/>
<dbReference type="GO" id="GO:0009507">
    <property type="term" value="C:chloroplast"/>
    <property type="evidence" value="ECO:0007669"/>
    <property type="project" value="TreeGrafter"/>
</dbReference>
<feature type="compositionally biased region" description="Low complexity" evidence="3">
    <location>
        <begin position="535"/>
        <end position="546"/>
    </location>
</feature>
<protein>
    <recommendedName>
        <fullName evidence="4">PPIase cyclophilin-type domain-containing protein</fullName>
    </recommendedName>
</protein>
<evidence type="ECO:0000256" key="1">
    <source>
        <dbReference type="ARBA" id="ARBA00023125"/>
    </source>
</evidence>
<sequence length="772" mass="84990">MANSVATLSRRLCRSLLSTHNPKPSHFLSSVSLYSTDSDHHESAASDSDELEPPPALDSDLDSVPPQDSTNPKQQERIVYDRPLENGLDVGIYKAIVVGQVGQTPLQKKLKSGRTVTMFSVGTGGIRNNRRPLDNEDPREYANRCAVQWHRVSVYPDRLGRIVNKHVLPGSILYLEGNLETKIFTDPITGLVRRIREIAIRRNDGYPMHRQKSIGAIPILSPHYYALSGFGNLAMVLDFLMCLTSMDVVCSGTFDKIRMMQRILAWLLTPGHEHKLFSPSRVIAPKITRQLVLASGISCHRQYDFGPIISVGILLPRGRIVFLGKGGDAQQASQSELKAWMEEENLKENACPCWPRVFLPIITSVLEARMGWEMPLTGAEVVAYDKLMKLLMVALGCGCELRELSPTSTATGDIPPCEKKYIPRSLSSGDTNPGEILQGEMLRSPKFLQSSPQFLHPPIPPSPPPQVQNIPTLTPFPNFRQCCKFSRRELSIGSSSLLLLLLGSQNLEPLFLQSKAQAEENIADTNNINEGQEENSNTTPNCTNKNPTRKAFLDISIDGEPVGRIIIGLYGDDAPAGAARFSNLVSGAAGISYRRKEFIKIMPNYVQHGGVRSYGVDVELAQKTGSNLAVESLIDEWQRSYEKCPGTKNLAGTVSIIVRNPLKPPPKLKVVARQGKLEIDQEEVGTDPNGTEFAIATKDSPELDASALVVGRVLGGIEVAERIEQVKTVNENTSSPYFRVAKLIGDKRAVVAERGFNRPYSKVVVTNCGLLE</sequence>
<dbReference type="InterPro" id="IPR000424">
    <property type="entry name" value="Primosome_PriB/ssb"/>
</dbReference>
<dbReference type="Pfam" id="PF00436">
    <property type="entry name" value="SSB"/>
    <property type="match status" value="1"/>
</dbReference>
<accession>A0A2N9HCL1</accession>
<organism evidence="5">
    <name type="scientific">Fagus sylvatica</name>
    <name type="common">Beechnut</name>
    <dbReference type="NCBI Taxonomy" id="28930"/>
    <lineage>
        <taxon>Eukaryota</taxon>
        <taxon>Viridiplantae</taxon>
        <taxon>Streptophyta</taxon>
        <taxon>Embryophyta</taxon>
        <taxon>Tracheophyta</taxon>
        <taxon>Spermatophyta</taxon>
        <taxon>Magnoliopsida</taxon>
        <taxon>eudicotyledons</taxon>
        <taxon>Gunneridae</taxon>
        <taxon>Pentapetalae</taxon>
        <taxon>rosids</taxon>
        <taxon>fabids</taxon>
        <taxon>Fagales</taxon>
        <taxon>Fagaceae</taxon>
        <taxon>Fagus</taxon>
    </lineage>
</organism>
<dbReference type="InterPro" id="IPR044185">
    <property type="entry name" value="CYP26-2-like"/>
</dbReference>
<evidence type="ECO:0000313" key="5">
    <source>
        <dbReference type="EMBL" id="SPD12097.1"/>
    </source>
</evidence>
<dbReference type="SUPFAM" id="SSF50891">
    <property type="entry name" value="Cyclophilin-like"/>
    <property type="match status" value="1"/>
</dbReference>
<gene>
    <name evidence="5" type="ORF">FSB_LOCUS39979</name>
</gene>
<dbReference type="FunFam" id="2.40.100.10:FF:000040">
    <property type="entry name" value="Peptidyl-prolyl cis-trans isomerase B"/>
    <property type="match status" value="1"/>
</dbReference>
<dbReference type="InterPro" id="IPR002130">
    <property type="entry name" value="Cyclophilin-type_PPIase_dom"/>
</dbReference>
<dbReference type="PROSITE" id="PS50935">
    <property type="entry name" value="SSB"/>
    <property type="match status" value="1"/>
</dbReference>
<dbReference type="PANTHER" id="PTHR47724">
    <property type="entry name" value="PEPTIDYL-PROLYL CIS-TRANS ISOMERASE CYP26-2, CHLOROPLASTIC"/>
    <property type="match status" value="1"/>
</dbReference>
<dbReference type="GO" id="GO:0003697">
    <property type="term" value="F:single-stranded DNA binding"/>
    <property type="evidence" value="ECO:0007669"/>
    <property type="project" value="InterPro"/>
</dbReference>
<dbReference type="GO" id="GO:0003755">
    <property type="term" value="F:peptidyl-prolyl cis-trans isomerase activity"/>
    <property type="evidence" value="ECO:0007669"/>
    <property type="project" value="InterPro"/>
</dbReference>
<dbReference type="FunFam" id="2.40.50.140:FF:000160">
    <property type="entry name" value="single-stranded DNA-binding protein, mitochondrial"/>
    <property type="match status" value="1"/>
</dbReference>
<dbReference type="Gene3D" id="2.40.50.140">
    <property type="entry name" value="Nucleic acid-binding proteins"/>
    <property type="match status" value="1"/>
</dbReference>
<feature type="domain" description="PPIase cyclophilin-type" evidence="4">
    <location>
        <begin position="552"/>
        <end position="770"/>
    </location>
</feature>
<dbReference type="PROSITE" id="PS50072">
    <property type="entry name" value="CSA_PPIASE_2"/>
    <property type="match status" value="1"/>
</dbReference>
<dbReference type="AlphaFoldDB" id="A0A2N9HCL1"/>
<dbReference type="Pfam" id="PF00160">
    <property type="entry name" value="Pro_isomerase"/>
    <property type="match status" value="1"/>
</dbReference>
<feature type="region of interest" description="Disordered" evidence="3">
    <location>
        <begin position="528"/>
        <end position="547"/>
    </location>
</feature>
<evidence type="ECO:0000256" key="2">
    <source>
        <dbReference type="PROSITE-ProRule" id="PRU00252"/>
    </source>
</evidence>
<dbReference type="EMBL" id="OIVN01003557">
    <property type="protein sequence ID" value="SPD12097.1"/>
    <property type="molecule type" value="Genomic_DNA"/>
</dbReference>
<dbReference type="InterPro" id="IPR012340">
    <property type="entry name" value="NA-bd_OB-fold"/>
</dbReference>
<dbReference type="PANTHER" id="PTHR47724:SF1">
    <property type="entry name" value="PEPTIDYL-PROLYL CIS-TRANS ISOMERASE CYP26-2, CHLOROPLASTIC"/>
    <property type="match status" value="1"/>
</dbReference>
<feature type="region of interest" description="Disordered" evidence="3">
    <location>
        <begin position="38"/>
        <end position="76"/>
    </location>
</feature>
<dbReference type="SUPFAM" id="SSF50249">
    <property type="entry name" value="Nucleic acid-binding proteins"/>
    <property type="match status" value="1"/>
</dbReference>